<dbReference type="PIRSF" id="PIRSF036894">
    <property type="entry name" value="PMI_Firm_short"/>
    <property type="match status" value="1"/>
</dbReference>
<keyword evidence="2 5" id="KW-0862">Zinc</keyword>
<dbReference type="Pfam" id="PF20511">
    <property type="entry name" value="PMI_typeI_cat"/>
    <property type="match status" value="1"/>
</dbReference>
<evidence type="ECO:0000256" key="5">
    <source>
        <dbReference type="PIRSR" id="PIRSR036894-1"/>
    </source>
</evidence>
<dbReference type="Pfam" id="PF21621">
    <property type="entry name" value="MPI_cupin_dom"/>
    <property type="match status" value="1"/>
</dbReference>
<reference evidence="10" key="2">
    <citation type="submission" date="2017-10" db="EMBL/GenBank/DDBJ databases">
        <authorList>
            <person name="Enke T.N."/>
            <person name="Cordero O.X."/>
        </authorList>
    </citation>
    <scope>NUCLEOTIDE SEQUENCE</scope>
    <source>
        <strain evidence="10">4G03</strain>
    </source>
</reference>
<sequence>MINQLLRFTPILKQKIWGGKKLNQLLHKKSDGSNIGESWEISDVDGDESIVSNGNLKGRTLRSLLKEYKYDLVGNYVYKTFGKQFPLLIKFIDAKEVLSIQVHPDDDLAGLQESYGKTEMWYVMQADEEASIIIGFKENSSKEEYIQHLDNKTLLSILNVDKVTKGDVYFVPPGRVHAIGAGLLIAEIQQTSDITYRIYDWDRRDIDGNYRELHTEKALKAIDFSAKKTYKTIYSKQENVASQVVTCPYFTTNILPVKGKKEVDLLNKDSFIIYMCVEGEVTFIYNNQQEIIRKGETILVPACIDKVEILSEGSSELLETYIK</sequence>
<evidence type="ECO:0000313" key="11">
    <source>
        <dbReference type="Proteomes" id="UP000222163"/>
    </source>
</evidence>
<dbReference type="GO" id="GO:0008270">
    <property type="term" value="F:zinc ion binding"/>
    <property type="evidence" value="ECO:0007669"/>
    <property type="project" value="InterPro"/>
</dbReference>
<dbReference type="Proteomes" id="UP000222163">
    <property type="component" value="Unassembled WGS sequence"/>
</dbReference>
<reference evidence="9 12" key="3">
    <citation type="submission" date="2023-07" db="EMBL/GenBank/DDBJ databases">
        <title>Genome content predicts the carbon catabolic preferences of heterotrophic bacteria.</title>
        <authorList>
            <person name="Gralka M."/>
        </authorList>
    </citation>
    <scope>NUCLEOTIDE SEQUENCE [LARGE SCALE GENOMIC DNA]</scope>
    <source>
        <strain evidence="9 12">4G03</strain>
    </source>
</reference>
<dbReference type="AlphaFoldDB" id="A0A2G1BRQ1"/>
<evidence type="ECO:0000313" key="10">
    <source>
        <dbReference type="EMBL" id="PHN96730.1"/>
    </source>
</evidence>
<feature type="active site" evidence="6">
    <location>
        <position position="197"/>
    </location>
</feature>
<feature type="binding site" evidence="5">
    <location>
        <position position="119"/>
    </location>
    <ligand>
        <name>Zn(2+)</name>
        <dbReference type="ChEBI" id="CHEBI:29105"/>
    </ligand>
</feature>
<feature type="binding site" evidence="5">
    <location>
        <position position="177"/>
    </location>
    <ligand>
        <name>Zn(2+)</name>
        <dbReference type="ChEBI" id="CHEBI:29105"/>
    </ligand>
</feature>
<dbReference type="PANTHER" id="PTHR42742">
    <property type="entry name" value="TRANSCRIPTIONAL REPRESSOR MPRA"/>
    <property type="match status" value="1"/>
</dbReference>
<feature type="binding site" evidence="5">
    <location>
        <position position="103"/>
    </location>
    <ligand>
        <name>Zn(2+)</name>
        <dbReference type="ChEBI" id="CHEBI:29105"/>
    </ligand>
</feature>
<dbReference type="InterPro" id="IPR011051">
    <property type="entry name" value="RmlC_Cupin_sf"/>
</dbReference>
<dbReference type="Proteomes" id="UP001242342">
    <property type="component" value="Unassembled WGS sequence"/>
</dbReference>
<dbReference type="GO" id="GO:0005975">
    <property type="term" value="P:carbohydrate metabolic process"/>
    <property type="evidence" value="ECO:0007669"/>
    <property type="project" value="InterPro"/>
</dbReference>
<evidence type="ECO:0000259" key="7">
    <source>
        <dbReference type="Pfam" id="PF20511"/>
    </source>
</evidence>
<dbReference type="InterPro" id="IPR014710">
    <property type="entry name" value="RmlC-like_jellyroll"/>
</dbReference>
<dbReference type="InterPro" id="IPR014628">
    <property type="entry name" value="Man6P_isomerase_Firm_short"/>
</dbReference>
<dbReference type="RefSeq" id="WP_099216269.1">
    <property type="nucleotide sequence ID" value="NZ_JAUYVU010000009.1"/>
</dbReference>
<comment type="caution">
    <text evidence="10">The sequence shown here is derived from an EMBL/GenBank/DDBJ whole genome shotgun (WGS) entry which is preliminary data.</text>
</comment>
<name>A0A2G1BRQ1_9FLAO</name>
<evidence type="ECO:0000259" key="8">
    <source>
        <dbReference type="Pfam" id="PF21621"/>
    </source>
</evidence>
<evidence type="ECO:0000256" key="1">
    <source>
        <dbReference type="ARBA" id="ARBA00022723"/>
    </source>
</evidence>
<evidence type="ECO:0000313" key="12">
    <source>
        <dbReference type="Proteomes" id="UP001242342"/>
    </source>
</evidence>
<dbReference type="CDD" id="cd07010">
    <property type="entry name" value="cupin_PMI_type_I_N_bac"/>
    <property type="match status" value="1"/>
</dbReference>
<feature type="domain" description="Phosphomannose isomerase type I catalytic" evidence="7">
    <location>
        <begin position="5"/>
        <end position="111"/>
    </location>
</feature>
<evidence type="ECO:0000256" key="3">
    <source>
        <dbReference type="ARBA" id="ARBA00029741"/>
    </source>
</evidence>
<proteinExistence type="predicted"/>
<dbReference type="GO" id="GO:0004476">
    <property type="term" value="F:mannose-6-phosphate isomerase activity"/>
    <property type="evidence" value="ECO:0007669"/>
    <property type="project" value="InterPro"/>
</dbReference>
<keyword evidence="12" id="KW-1185">Reference proteome</keyword>
<accession>A0A2G1BRQ1</accession>
<keyword evidence="10" id="KW-0413">Isomerase</keyword>
<comment type="cofactor">
    <cofactor evidence="5">
        <name>Zn(2+)</name>
        <dbReference type="ChEBI" id="CHEBI:29105"/>
    </cofactor>
    <text evidence="5">Binds 1 zinc ion per subunit.</text>
</comment>
<evidence type="ECO:0000256" key="6">
    <source>
        <dbReference type="PIRSR" id="PIRSR036894-2"/>
    </source>
</evidence>
<keyword evidence="1 5" id="KW-0479">Metal-binding</keyword>
<feature type="domain" description="Mannose-6-phosphate isomerase cupin" evidence="8">
    <location>
        <begin position="244"/>
        <end position="313"/>
    </location>
</feature>
<dbReference type="InterPro" id="IPR051804">
    <property type="entry name" value="Carb_Metab_Reg_Kinase/Isom"/>
</dbReference>
<dbReference type="EMBL" id="JAUYVU010000009">
    <property type="protein sequence ID" value="MDP2542231.1"/>
    <property type="molecule type" value="Genomic_DNA"/>
</dbReference>
<dbReference type="SUPFAM" id="SSF51182">
    <property type="entry name" value="RmlC-like cupins"/>
    <property type="match status" value="1"/>
</dbReference>
<dbReference type="PANTHER" id="PTHR42742:SF3">
    <property type="entry name" value="FRUCTOKINASE"/>
    <property type="match status" value="1"/>
</dbReference>
<evidence type="ECO:0000256" key="4">
    <source>
        <dbReference type="ARBA" id="ARBA00030762"/>
    </source>
</evidence>
<protein>
    <recommendedName>
        <fullName evidence="3">Phosphohexomutase</fullName>
    </recommendedName>
    <alternativeName>
        <fullName evidence="4">Phosphomannose isomerase</fullName>
    </alternativeName>
</protein>
<evidence type="ECO:0000313" key="9">
    <source>
        <dbReference type="EMBL" id="MDP2542231.1"/>
    </source>
</evidence>
<organism evidence="10 11">
    <name type="scientific">Tenacibaculum discolor</name>
    <dbReference type="NCBI Taxonomy" id="361581"/>
    <lineage>
        <taxon>Bacteria</taxon>
        <taxon>Pseudomonadati</taxon>
        <taxon>Bacteroidota</taxon>
        <taxon>Flavobacteriia</taxon>
        <taxon>Flavobacteriales</taxon>
        <taxon>Flavobacteriaceae</taxon>
        <taxon>Tenacibaculum</taxon>
    </lineage>
</organism>
<dbReference type="InterPro" id="IPR049071">
    <property type="entry name" value="MPI_cupin_dom"/>
</dbReference>
<dbReference type="InterPro" id="IPR046457">
    <property type="entry name" value="PMI_typeI_cat"/>
</dbReference>
<dbReference type="Gene3D" id="2.60.120.10">
    <property type="entry name" value="Jelly Rolls"/>
    <property type="match status" value="2"/>
</dbReference>
<reference evidence="10 11" key="1">
    <citation type="journal article" date="2016" name="Nat. Commun.">
        <title>Microbial interactions lead to rapid micro-scale successions on model marine particles.</title>
        <authorList>
            <person name="Datta M.S."/>
            <person name="Sliwerska E."/>
            <person name="Gore J."/>
            <person name="Polz M.F."/>
            <person name="Cordero O.X."/>
        </authorList>
    </citation>
    <scope>NUCLEOTIDE SEQUENCE [LARGE SCALE GENOMIC DNA]</scope>
    <source>
        <strain evidence="10 11">4G03</strain>
    </source>
</reference>
<dbReference type="EMBL" id="PDUU01000013">
    <property type="protein sequence ID" value="PHN96730.1"/>
    <property type="molecule type" value="Genomic_DNA"/>
</dbReference>
<evidence type="ECO:0000256" key="2">
    <source>
        <dbReference type="ARBA" id="ARBA00022833"/>
    </source>
</evidence>
<gene>
    <name evidence="10" type="ORF">CSC81_13480</name>
    <name evidence="9" type="ORF">Q8W23_12160</name>
</gene>